<dbReference type="OrthoDB" id="17458at2759"/>
<dbReference type="PANTHER" id="PTHR36839:SF1">
    <property type="entry name" value="METALLO-BETA-LACTAMASE FAMILY PROTEIN (AFU_ORTHOLOGUE AFUA_5G12770)"/>
    <property type="match status" value="1"/>
</dbReference>
<dbReference type="EMBL" id="JAGPXF010000005">
    <property type="protein sequence ID" value="KAH7241409.1"/>
    <property type="molecule type" value="Genomic_DNA"/>
</dbReference>
<accession>A0A8K0W9C5</accession>
<keyword evidence="3" id="KW-1185">Reference proteome</keyword>
<proteinExistence type="predicted"/>
<gene>
    <name evidence="2" type="ORF">BKA59DRAFT_529047</name>
</gene>
<protein>
    <submittedName>
        <fullName evidence="2">Beta-lactamase-like protein</fullName>
    </submittedName>
</protein>
<evidence type="ECO:0000313" key="3">
    <source>
        <dbReference type="Proteomes" id="UP000813427"/>
    </source>
</evidence>
<dbReference type="SUPFAM" id="SSF56281">
    <property type="entry name" value="Metallo-hydrolase/oxidoreductase"/>
    <property type="match status" value="1"/>
</dbReference>
<evidence type="ECO:0000313" key="2">
    <source>
        <dbReference type="EMBL" id="KAH7241409.1"/>
    </source>
</evidence>
<comment type="caution">
    <text evidence="2">The sequence shown here is derived from an EMBL/GenBank/DDBJ whole genome shotgun (WGS) entry which is preliminary data.</text>
</comment>
<dbReference type="InterPro" id="IPR036866">
    <property type="entry name" value="RibonucZ/Hydroxyglut_hydro"/>
</dbReference>
<dbReference type="AlphaFoldDB" id="A0A8K0W9C5"/>
<feature type="domain" description="Metallo-beta-lactamase" evidence="1">
    <location>
        <begin position="80"/>
        <end position="222"/>
    </location>
</feature>
<dbReference type="InterPro" id="IPR001279">
    <property type="entry name" value="Metallo-B-lactamas"/>
</dbReference>
<evidence type="ECO:0000259" key="1">
    <source>
        <dbReference type="SMART" id="SM00849"/>
    </source>
</evidence>
<dbReference type="SMART" id="SM00849">
    <property type="entry name" value="Lactamase_B"/>
    <property type="match status" value="1"/>
</dbReference>
<sequence length="290" mass="33357">MSNSNNLCLCVTCGTQYDIPFDDKPATCRMCNEPRQFVPPSGQSWTTLEKLQATHKNQFKQDDKDSRIWSIFSTPQVAIGQRAIFIQTEAGNILWDCISLLDQETIDFINSRGALAAIAISHPHFYSTHLEWAREFDCPVYLAHEDQEWLNREDTEGRRIFVEGETKTILPGVNMVKLGGHFPGSSVLHWNDKIFTGDTIGISLSGLNRSHHHKDHQVFFFHYAFPNFIPLGPTAMHLMWKRLRAWDFTSLYSLFFTTTVHEPNVKQLVLESMKRQALHQENEGHPLLQE</sequence>
<dbReference type="PANTHER" id="PTHR36839">
    <property type="entry name" value="METALLO-BETA-LACTAMASE FAMILY PROTEIN (AFU_ORTHOLOGUE AFUA_5G12770)"/>
    <property type="match status" value="1"/>
</dbReference>
<dbReference type="Gene3D" id="3.60.15.10">
    <property type="entry name" value="Ribonuclease Z/Hydroxyacylglutathione hydrolase-like"/>
    <property type="match status" value="1"/>
</dbReference>
<organism evidence="2 3">
    <name type="scientific">Fusarium tricinctum</name>
    <dbReference type="NCBI Taxonomy" id="61284"/>
    <lineage>
        <taxon>Eukaryota</taxon>
        <taxon>Fungi</taxon>
        <taxon>Dikarya</taxon>
        <taxon>Ascomycota</taxon>
        <taxon>Pezizomycotina</taxon>
        <taxon>Sordariomycetes</taxon>
        <taxon>Hypocreomycetidae</taxon>
        <taxon>Hypocreales</taxon>
        <taxon>Nectriaceae</taxon>
        <taxon>Fusarium</taxon>
        <taxon>Fusarium tricinctum species complex</taxon>
    </lineage>
</organism>
<dbReference type="Proteomes" id="UP000813427">
    <property type="component" value="Unassembled WGS sequence"/>
</dbReference>
<name>A0A8K0W9C5_9HYPO</name>
<reference evidence="2" key="1">
    <citation type="journal article" date="2021" name="Nat. Commun.">
        <title>Genetic determinants of endophytism in the Arabidopsis root mycobiome.</title>
        <authorList>
            <person name="Mesny F."/>
            <person name="Miyauchi S."/>
            <person name="Thiergart T."/>
            <person name="Pickel B."/>
            <person name="Atanasova L."/>
            <person name="Karlsson M."/>
            <person name="Huettel B."/>
            <person name="Barry K.W."/>
            <person name="Haridas S."/>
            <person name="Chen C."/>
            <person name="Bauer D."/>
            <person name="Andreopoulos W."/>
            <person name="Pangilinan J."/>
            <person name="LaButti K."/>
            <person name="Riley R."/>
            <person name="Lipzen A."/>
            <person name="Clum A."/>
            <person name="Drula E."/>
            <person name="Henrissat B."/>
            <person name="Kohler A."/>
            <person name="Grigoriev I.V."/>
            <person name="Martin F.M."/>
            <person name="Hacquard S."/>
        </authorList>
    </citation>
    <scope>NUCLEOTIDE SEQUENCE</scope>
    <source>
        <strain evidence="2">MPI-SDFR-AT-0068</strain>
    </source>
</reference>